<feature type="transmembrane region" description="Helical" evidence="6">
    <location>
        <begin position="447"/>
        <end position="466"/>
    </location>
</feature>
<evidence type="ECO:0000313" key="7">
    <source>
        <dbReference type="EMBL" id="OBV11805.1"/>
    </source>
</evidence>
<dbReference type="AlphaFoldDB" id="A0A1A7BKW1"/>
<evidence type="ECO:0000256" key="2">
    <source>
        <dbReference type="ARBA" id="ARBA00022448"/>
    </source>
</evidence>
<dbReference type="PATRIC" id="fig|1300349.4.peg.1244"/>
<keyword evidence="4 6" id="KW-1133">Transmembrane helix</keyword>
<feature type="transmembrane region" description="Helical" evidence="6">
    <location>
        <begin position="315"/>
        <end position="340"/>
    </location>
</feature>
<keyword evidence="2" id="KW-0813">Transport</keyword>
<dbReference type="EMBL" id="LZYB01000002">
    <property type="protein sequence ID" value="OBV11805.1"/>
    <property type="molecule type" value="Genomic_DNA"/>
</dbReference>
<feature type="transmembrane region" description="Helical" evidence="6">
    <location>
        <begin position="12"/>
        <end position="33"/>
    </location>
</feature>
<comment type="caution">
    <text evidence="7">The sequence shown here is derived from an EMBL/GenBank/DDBJ whole genome shotgun (WGS) entry which is preliminary data.</text>
</comment>
<dbReference type="InterPro" id="IPR037272">
    <property type="entry name" value="SNS_sf"/>
</dbReference>
<evidence type="ECO:0000256" key="5">
    <source>
        <dbReference type="ARBA" id="ARBA00023136"/>
    </source>
</evidence>
<dbReference type="CDD" id="cd10336">
    <property type="entry name" value="SLC6sbd_Tyt1-Like"/>
    <property type="match status" value="1"/>
</dbReference>
<feature type="transmembrane region" description="Helical" evidence="6">
    <location>
        <begin position="96"/>
        <end position="123"/>
    </location>
</feature>
<proteinExistence type="predicted"/>
<feature type="transmembrane region" description="Helical" evidence="6">
    <location>
        <begin position="360"/>
        <end position="382"/>
    </location>
</feature>
<keyword evidence="8" id="KW-1185">Reference proteome</keyword>
<keyword evidence="3 6" id="KW-0812">Transmembrane</keyword>
<protein>
    <submittedName>
        <fullName evidence="7">Sodium-dependent transporter, NSS family protein</fullName>
    </submittedName>
</protein>
<feature type="transmembrane region" description="Helical" evidence="6">
    <location>
        <begin position="45"/>
        <end position="64"/>
    </location>
</feature>
<dbReference type="PANTHER" id="PTHR42948:SF1">
    <property type="entry name" value="TRANSPORTER"/>
    <property type="match status" value="1"/>
</dbReference>
<sequence length="467" mass="48733">MVATSATARDGWSSRTAFVLAAIGSAVGLGNLVRFPAEAGANGGGAFVLFYILCIVLIGLPVLLCETLIGRHGQAAAPESYRKLAVESGASRAWELVASLGVFSAFLVLSFYCVLGGWVLYYIGTFAADLAATGVTGPAFDGVPYEEVEALFPAMIGNGMVTSLLDLLFLGITLVFVARGVSGGIEKVAVYLMPTFFVLLLGITVYGFFGGAMQETFAYLFTFEPEKLTPEVMLAAVGQAFFSLSLGVAGMVTYGAYVGRDVNLAGTSVVIAGADTAVALIAGLCIFPIVFAAGLAPNGGLGLMFQTLPHAFQEIPFGSLIGLAFFVMVAFAALTSSVALMEVPTAWVIDRFNLRRGAAAVLVTFGAAFLGVLSALSTGALADFHPLGFIPLFEGMGTLDALDGLTSKLTMPICALLTSVFVGWIADRRLVDSENGLSGGVHLFWRFLVRFACPLALVAIMVFGLMG</sequence>
<organism evidence="7 8">
    <name type="scientific">Erythrobacter dokdonensis DSW-74</name>
    <dbReference type="NCBI Taxonomy" id="1300349"/>
    <lineage>
        <taxon>Bacteria</taxon>
        <taxon>Pseudomonadati</taxon>
        <taxon>Pseudomonadota</taxon>
        <taxon>Alphaproteobacteria</taxon>
        <taxon>Sphingomonadales</taxon>
        <taxon>Erythrobacteraceae</taxon>
        <taxon>Erythrobacter/Porphyrobacter group</taxon>
        <taxon>Erythrobacter</taxon>
    </lineage>
</organism>
<reference evidence="7 8" key="1">
    <citation type="submission" date="2016-06" db="EMBL/GenBank/DDBJ databases">
        <title>Genome sequence of Porphyrobacter dokdonensis DSW-74.</title>
        <authorList>
            <person name="Kim J.F."/>
            <person name="Song J.Y."/>
        </authorList>
    </citation>
    <scope>NUCLEOTIDE SEQUENCE [LARGE SCALE GENOMIC DNA]</scope>
    <source>
        <strain evidence="7 8">DSW-74</strain>
    </source>
</reference>
<dbReference type="Pfam" id="PF00209">
    <property type="entry name" value="SNF"/>
    <property type="match status" value="2"/>
</dbReference>
<accession>A0A1A7BKW1</accession>
<dbReference type="InterPro" id="IPR000175">
    <property type="entry name" value="Na/ntran_symport"/>
</dbReference>
<dbReference type="SUPFAM" id="SSF161070">
    <property type="entry name" value="SNF-like"/>
    <property type="match status" value="1"/>
</dbReference>
<dbReference type="Proteomes" id="UP000092484">
    <property type="component" value="Unassembled WGS sequence"/>
</dbReference>
<dbReference type="PANTHER" id="PTHR42948">
    <property type="entry name" value="TRANSPORTER"/>
    <property type="match status" value="1"/>
</dbReference>
<gene>
    <name evidence="7" type="ORF">I603_1248</name>
</gene>
<dbReference type="NCBIfam" id="NF037979">
    <property type="entry name" value="Na_transp"/>
    <property type="match status" value="1"/>
</dbReference>
<keyword evidence="5 6" id="KW-0472">Membrane</keyword>
<evidence type="ECO:0000256" key="6">
    <source>
        <dbReference type="SAM" id="Phobius"/>
    </source>
</evidence>
<feature type="transmembrane region" description="Helical" evidence="6">
    <location>
        <begin position="189"/>
        <end position="212"/>
    </location>
</feature>
<dbReference type="STRING" id="1300349.I603_1248"/>
<feature type="transmembrane region" description="Helical" evidence="6">
    <location>
        <begin position="409"/>
        <end position="426"/>
    </location>
</feature>
<comment type="subcellular location">
    <subcellularLocation>
        <location evidence="1">Membrane</location>
        <topology evidence="1">Multi-pass membrane protein</topology>
    </subcellularLocation>
</comment>
<dbReference type="PRINTS" id="PR00176">
    <property type="entry name" value="NANEUSMPORT"/>
</dbReference>
<dbReference type="InterPro" id="IPR047218">
    <property type="entry name" value="YocR/YhdH-like"/>
</dbReference>
<dbReference type="GO" id="GO:0016020">
    <property type="term" value="C:membrane"/>
    <property type="evidence" value="ECO:0007669"/>
    <property type="project" value="UniProtKB-SubCell"/>
</dbReference>
<dbReference type="RefSeq" id="WP_068863123.1">
    <property type="nucleotide sequence ID" value="NZ_LZYB01000002.1"/>
</dbReference>
<evidence type="ECO:0000256" key="1">
    <source>
        <dbReference type="ARBA" id="ARBA00004141"/>
    </source>
</evidence>
<feature type="transmembrane region" description="Helical" evidence="6">
    <location>
        <begin position="232"/>
        <end position="257"/>
    </location>
</feature>
<feature type="transmembrane region" description="Helical" evidence="6">
    <location>
        <begin position="150"/>
        <end position="177"/>
    </location>
</feature>
<feature type="transmembrane region" description="Helical" evidence="6">
    <location>
        <begin position="269"/>
        <end position="295"/>
    </location>
</feature>
<evidence type="ECO:0000256" key="3">
    <source>
        <dbReference type="ARBA" id="ARBA00022692"/>
    </source>
</evidence>
<evidence type="ECO:0000256" key="4">
    <source>
        <dbReference type="ARBA" id="ARBA00022989"/>
    </source>
</evidence>
<dbReference type="PROSITE" id="PS50267">
    <property type="entry name" value="NA_NEUROTRAN_SYMP_3"/>
    <property type="match status" value="1"/>
</dbReference>
<name>A0A1A7BKW1_9SPHN</name>
<evidence type="ECO:0000313" key="8">
    <source>
        <dbReference type="Proteomes" id="UP000092484"/>
    </source>
</evidence>